<dbReference type="SMART" id="SM00710">
    <property type="entry name" value="PbH1"/>
    <property type="match status" value="3"/>
</dbReference>
<evidence type="ECO:0000313" key="2">
    <source>
        <dbReference type="EMBL" id="QDU58027.1"/>
    </source>
</evidence>
<proteinExistence type="predicted"/>
<dbReference type="EMBL" id="CP036278">
    <property type="protein sequence ID" value="QDU58027.1"/>
    <property type="molecule type" value="Genomic_DNA"/>
</dbReference>
<sequence length="547" mass="57904" precursor="true">MSGRATSLHWWINWPRACSLVLALGLSTAALADELLVASNSEFSTALAAAESGDVIRLAPGVYSGGFSRSGLSGVTITSVNPEQPAVFQGGSFGLQLSDATSVTLEHLIFEGQTGNGLNIDDGGSYETPSTDITLRHLTVRDMQQGGNFDGIKLSGVTGFMIDRVLVENWGSGGSAIDPVGSHNGVIQNSIFRHASGASSGVRPKGGSKNIAIYANRFEMGAGEGRAIQAGGSTGPEYFRFIDGDSDYEAANIVAAGNIVVGALAPVSWVNIDGGVFHHNWLQNTGKWTMRILNENAGNNIVDTQNGVLVDNVIEYDSTAGWSRAANVGAETLPDTFTFARNQWQNAGGATNIDLPTTEIDGVYGAINVPRVGDQIRWDFPWGHWVVNASPNQANEAMEIAGSPNLLVATPGENAHFDPLAADPLTGDWSFTPLENNEVTLSPQSQMILVLPGVSSAIPQLPGDYDRNAVVDAEDYRLWKQQFGHTGTPLADGNGSGIVDLADYTIWRDQLAVASRLPGDSQMHSVPEPSSIACTAMCVAVYLVMAR</sequence>
<dbReference type="Gene3D" id="2.160.20.10">
    <property type="entry name" value="Single-stranded right-handed beta-helix, Pectin lyase-like"/>
    <property type="match status" value="1"/>
</dbReference>
<dbReference type="SUPFAM" id="SSF51126">
    <property type="entry name" value="Pectin lyase-like"/>
    <property type="match status" value="1"/>
</dbReference>
<keyword evidence="1" id="KW-0732">Signal</keyword>
<name>A0A518ATK1_9BACT</name>
<feature type="chain" id="PRO_5022109390" description="Right handed beta helix domain-containing protein" evidence="1">
    <location>
        <begin position="33"/>
        <end position="547"/>
    </location>
</feature>
<evidence type="ECO:0000313" key="3">
    <source>
        <dbReference type="Proteomes" id="UP000315750"/>
    </source>
</evidence>
<evidence type="ECO:0008006" key="4">
    <source>
        <dbReference type="Google" id="ProtNLM"/>
    </source>
</evidence>
<dbReference type="SUPFAM" id="SSF63446">
    <property type="entry name" value="Type I dockerin domain"/>
    <property type="match status" value="1"/>
</dbReference>
<dbReference type="InterPro" id="IPR036439">
    <property type="entry name" value="Dockerin_dom_sf"/>
</dbReference>
<protein>
    <recommendedName>
        <fullName evidence="4">Right handed beta helix domain-containing protein</fullName>
    </recommendedName>
</protein>
<accession>A0A518ATK1</accession>
<dbReference type="InterPro" id="IPR011050">
    <property type="entry name" value="Pectin_lyase_fold/virulence"/>
</dbReference>
<reference evidence="2 3" key="1">
    <citation type="submission" date="2019-02" db="EMBL/GenBank/DDBJ databases">
        <title>Deep-cultivation of Planctomycetes and their phenomic and genomic characterization uncovers novel biology.</title>
        <authorList>
            <person name="Wiegand S."/>
            <person name="Jogler M."/>
            <person name="Boedeker C."/>
            <person name="Pinto D."/>
            <person name="Vollmers J."/>
            <person name="Rivas-Marin E."/>
            <person name="Kohn T."/>
            <person name="Peeters S.H."/>
            <person name="Heuer A."/>
            <person name="Rast P."/>
            <person name="Oberbeckmann S."/>
            <person name="Bunk B."/>
            <person name="Jeske O."/>
            <person name="Meyerdierks A."/>
            <person name="Storesund J.E."/>
            <person name="Kallscheuer N."/>
            <person name="Luecker S."/>
            <person name="Lage O.M."/>
            <person name="Pohl T."/>
            <person name="Merkel B.J."/>
            <person name="Hornburger P."/>
            <person name="Mueller R.-W."/>
            <person name="Bruemmer F."/>
            <person name="Labrenz M."/>
            <person name="Spormann A.M."/>
            <person name="Op den Camp H."/>
            <person name="Overmann J."/>
            <person name="Amann R."/>
            <person name="Jetten M.S.M."/>
            <person name="Mascher T."/>
            <person name="Medema M.H."/>
            <person name="Devos D.P."/>
            <person name="Kaster A.-K."/>
            <person name="Ovreas L."/>
            <person name="Rohde M."/>
            <person name="Galperin M.Y."/>
            <person name="Jogler C."/>
        </authorList>
    </citation>
    <scope>NUCLEOTIDE SEQUENCE [LARGE SCALE GENOMIC DNA]</scope>
    <source>
        <strain evidence="2 3">Pan181</strain>
    </source>
</reference>
<evidence type="ECO:0000256" key="1">
    <source>
        <dbReference type="SAM" id="SignalP"/>
    </source>
</evidence>
<gene>
    <name evidence="2" type="ORF">Pan181_42530</name>
</gene>
<dbReference type="InterPro" id="IPR006626">
    <property type="entry name" value="PbH1"/>
</dbReference>
<dbReference type="KEGG" id="amuc:Pan181_42530"/>
<organism evidence="2 3">
    <name type="scientific">Aeoliella mucimassa</name>
    <dbReference type="NCBI Taxonomy" id="2527972"/>
    <lineage>
        <taxon>Bacteria</taxon>
        <taxon>Pseudomonadati</taxon>
        <taxon>Planctomycetota</taxon>
        <taxon>Planctomycetia</taxon>
        <taxon>Pirellulales</taxon>
        <taxon>Lacipirellulaceae</taxon>
        <taxon>Aeoliella</taxon>
    </lineage>
</organism>
<dbReference type="AlphaFoldDB" id="A0A518ATK1"/>
<keyword evidence="3" id="KW-1185">Reference proteome</keyword>
<feature type="signal peptide" evidence="1">
    <location>
        <begin position="1"/>
        <end position="32"/>
    </location>
</feature>
<dbReference type="InterPro" id="IPR012334">
    <property type="entry name" value="Pectin_lyas_fold"/>
</dbReference>
<dbReference type="Proteomes" id="UP000315750">
    <property type="component" value="Chromosome"/>
</dbReference>
<dbReference type="GO" id="GO:0000272">
    <property type="term" value="P:polysaccharide catabolic process"/>
    <property type="evidence" value="ECO:0007669"/>
    <property type="project" value="InterPro"/>
</dbReference>